<feature type="region of interest" description="Disordered" evidence="1">
    <location>
        <begin position="181"/>
        <end position="237"/>
    </location>
</feature>
<dbReference type="OMA" id="YMQPPQT"/>
<name>A0A0N5CWG7_THECL</name>
<dbReference type="Proteomes" id="UP000276776">
    <property type="component" value="Unassembled WGS sequence"/>
</dbReference>
<keyword evidence="3" id="KW-1185">Reference proteome</keyword>
<dbReference type="OrthoDB" id="5874693at2759"/>
<gene>
    <name evidence="2" type="ORF">TCLT_LOCUS4678</name>
</gene>
<sequence length="271" mass="29655">MEGSTSYASSDSDITNTSRESETINEICNTRTPASGSNTSSFVNEAPSPLGHLDPHRLRDMVVDKQTMCLAQIESPYKHPYWTPSPAGPSQSPSNIHAVNSCSPVTQIRPPSRLPALLSPNTPHTLVQQQPMGMCLSARSPMGSPSSMHPPPSPFISRTSNTSPSYMQPPQTPLHYQPNLHSSASGNVVPPAGHVVPPSPSSPYSQRMTTMGPPQQQYSCHTQMPQPQWSTGQQTQHFGSGPVHRVMMHRVPYPSKLFNSFIRFYPVLIIH</sequence>
<dbReference type="AlphaFoldDB" id="A0A0N5CWG7"/>
<reference evidence="4" key="1">
    <citation type="submission" date="2017-02" db="UniProtKB">
        <authorList>
            <consortium name="WormBaseParasite"/>
        </authorList>
    </citation>
    <scope>IDENTIFICATION</scope>
</reference>
<protein>
    <submittedName>
        <fullName evidence="4">Trithorax group protein osa</fullName>
    </submittedName>
</protein>
<evidence type="ECO:0000256" key="1">
    <source>
        <dbReference type="SAM" id="MobiDB-lite"/>
    </source>
</evidence>
<accession>A0A0N5CWG7</accession>
<feature type="region of interest" description="Disordered" evidence="1">
    <location>
        <begin position="1"/>
        <end position="41"/>
    </location>
</feature>
<evidence type="ECO:0000313" key="2">
    <source>
        <dbReference type="EMBL" id="VDN01826.1"/>
    </source>
</evidence>
<feature type="compositionally biased region" description="Polar residues" evidence="1">
    <location>
        <begin position="206"/>
        <end position="237"/>
    </location>
</feature>
<evidence type="ECO:0000313" key="4">
    <source>
        <dbReference type="WBParaSite" id="TCLT_0000468901-mRNA-1"/>
    </source>
</evidence>
<organism evidence="4">
    <name type="scientific">Thelazia callipaeda</name>
    <name type="common">Oriental eyeworm</name>
    <name type="synonym">Parasitic nematode</name>
    <dbReference type="NCBI Taxonomy" id="103827"/>
    <lineage>
        <taxon>Eukaryota</taxon>
        <taxon>Metazoa</taxon>
        <taxon>Ecdysozoa</taxon>
        <taxon>Nematoda</taxon>
        <taxon>Chromadorea</taxon>
        <taxon>Rhabditida</taxon>
        <taxon>Spirurina</taxon>
        <taxon>Spiruromorpha</taxon>
        <taxon>Thelazioidea</taxon>
        <taxon>Thelaziidae</taxon>
        <taxon>Thelazia</taxon>
    </lineage>
</organism>
<dbReference type="WBParaSite" id="TCLT_0000468901-mRNA-1">
    <property type="protein sequence ID" value="TCLT_0000468901-mRNA-1"/>
    <property type="gene ID" value="TCLT_0000468901"/>
</dbReference>
<reference evidence="2 3" key="2">
    <citation type="submission" date="2018-11" db="EMBL/GenBank/DDBJ databases">
        <authorList>
            <consortium name="Pathogen Informatics"/>
        </authorList>
    </citation>
    <scope>NUCLEOTIDE SEQUENCE [LARGE SCALE GENOMIC DNA]</scope>
</reference>
<proteinExistence type="predicted"/>
<dbReference type="EMBL" id="UYYF01004299">
    <property type="protein sequence ID" value="VDN01826.1"/>
    <property type="molecule type" value="Genomic_DNA"/>
</dbReference>
<evidence type="ECO:0000313" key="3">
    <source>
        <dbReference type="Proteomes" id="UP000276776"/>
    </source>
</evidence>